<keyword evidence="2" id="KW-1185">Reference proteome</keyword>
<protein>
    <submittedName>
        <fullName evidence="1">Uncharacterized protein</fullName>
    </submittedName>
</protein>
<proteinExistence type="predicted"/>
<organism evidence="1 2">
    <name type="scientific">Hafnia phage vB_HpaM_Zyzzx</name>
    <dbReference type="NCBI Taxonomy" id="2836109"/>
    <lineage>
        <taxon>Viruses</taxon>
        <taxon>Duplodnaviria</taxon>
        <taxon>Heunggongvirae</taxon>
        <taxon>Uroviricota</taxon>
        <taxon>Caudoviricetes</taxon>
        <taxon>Andersonviridae</taxon>
        <taxon>Andersonviridae incertae sedis</taxon>
        <taxon>Daniellevirus</taxon>
        <taxon>Daniellevirus Zyzzx</taxon>
    </lineage>
</organism>
<evidence type="ECO:0000313" key="2">
    <source>
        <dbReference type="Proteomes" id="UP000827415"/>
    </source>
</evidence>
<accession>A0AAE7W9E5</accession>
<evidence type="ECO:0000313" key="1">
    <source>
        <dbReference type="EMBL" id="QYA57237.1"/>
    </source>
</evidence>
<name>A0AAE7W9E5_9CAUD</name>
<dbReference type="Proteomes" id="UP000827415">
    <property type="component" value="Segment"/>
</dbReference>
<gene>
    <name evidence="1" type="ORF">ZYZZX_9</name>
</gene>
<dbReference type="EMBL" id="MW749004">
    <property type="protein sequence ID" value="QYA57237.1"/>
    <property type="molecule type" value="Genomic_DNA"/>
</dbReference>
<sequence length="148" mass="17208">MIRFCVVEKLSGRTISDFYSNVGNARKGASRYLYPVRMWAIAQVAQQTGEFDSLQRIFKEHGLPNSDSIRVDVSRDKLESYINKAKDEGDFKQVADLEMVRNWMLKNDDTIREMAKSIKNVNWKKSDDCFEILKVDTDKRTIEVFKDA</sequence>
<reference evidence="1 2" key="1">
    <citation type="submission" date="2021-03" db="EMBL/GenBank/DDBJ databases">
        <authorList>
            <person name="Thompson D.W."/>
            <person name="Brown H.M.F."/>
            <person name="Thompson S.D."/>
            <person name="Grose J.H."/>
        </authorList>
    </citation>
    <scope>NUCLEOTIDE SEQUENCE [LARGE SCALE GENOMIC DNA]</scope>
</reference>